<keyword evidence="2" id="KW-1185">Reference proteome</keyword>
<name>A0AAW1SG52_9CHLO</name>
<sequence length="84" mass="8844">MTGPEATGLQTFADSGTAFFLHNLRQVSSSPAASDPRPSLSSWQQSQVLLAEALLCSDHPALGSSHLAWDACHQKLCAPPVVSL</sequence>
<protein>
    <submittedName>
        <fullName evidence="1">Uncharacterized protein</fullName>
    </submittedName>
</protein>
<proteinExistence type="predicted"/>
<dbReference type="AlphaFoldDB" id="A0AAW1SG52"/>
<reference evidence="1 2" key="1">
    <citation type="journal article" date="2024" name="Nat. Commun.">
        <title>Phylogenomics reveals the evolutionary origins of lichenization in chlorophyte algae.</title>
        <authorList>
            <person name="Puginier C."/>
            <person name="Libourel C."/>
            <person name="Otte J."/>
            <person name="Skaloud P."/>
            <person name="Haon M."/>
            <person name="Grisel S."/>
            <person name="Petersen M."/>
            <person name="Berrin J.G."/>
            <person name="Delaux P.M."/>
            <person name="Dal Grande F."/>
            <person name="Keller J."/>
        </authorList>
    </citation>
    <scope>NUCLEOTIDE SEQUENCE [LARGE SCALE GENOMIC DNA]</scope>
    <source>
        <strain evidence="1 2">SAG 2145</strain>
    </source>
</reference>
<comment type="caution">
    <text evidence="1">The sequence shown here is derived from an EMBL/GenBank/DDBJ whole genome shotgun (WGS) entry which is preliminary data.</text>
</comment>
<accession>A0AAW1SG52</accession>
<evidence type="ECO:0000313" key="2">
    <source>
        <dbReference type="Proteomes" id="UP001438707"/>
    </source>
</evidence>
<dbReference type="Proteomes" id="UP001438707">
    <property type="component" value="Unassembled WGS sequence"/>
</dbReference>
<organism evidence="1 2">
    <name type="scientific">Apatococcus lobatus</name>
    <dbReference type="NCBI Taxonomy" id="904363"/>
    <lineage>
        <taxon>Eukaryota</taxon>
        <taxon>Viridiplantae</taxon>
        <taxon>Chlorophyta</taxon>
        <taxon>core chlorophytes</taxon>
        <taxon>Trebouxiophyceae</taxon>
        <taxon>Chlorellales</taxon>
        <taxon>Chlorellaceae</taxon>
        <taxon>Apatococcus</taxon>
    </lineage>
</organism>
<evidence type="ECO:0000313" key="1">
    <source>
        <dbReference type="EMBL" id="KAK9844532.1"/>
    </source>
</evidence>
<gene>
    <name evidence="1" type="ORF">WJX74_003687</name>
</gene>
<dbReference type="EMBL" id="JALJOS010000001">
    <property type="protein sequence ID" value="KAK9844532.1"/>
    <property type="molecule type" value="Genomic_DNA"/>
</dbReference>